<evidence type="ECO:0000256" key="4">
    <source>
        <dbReference type="SAM" id="MobiDB-lite"/>
    </source>
</evidence>
<dbReference type="GO" id="GO:0006281">
    <property type="term" value="P:DNA repair"/>
    <property type="evidence" value="ECO:0007669"/>
    <property type="project" value="TreeGrafter"/>
</dbReference>
<dbReference type="InterPro" id="IPR050628">
    <property type="entry name" value="SNF2_RAD54_helicase_TF"/>
</dbReference>
<dbReference type="GO" id="GO:0005634">
    <property type="term" value="C:nucleus"/>
    <property type="evidence" value="ECO:0007669"/>
    <property type="project" value="TreeGrafter"/>
</dbReference>
<dbReference type="InterPro" id="IPR014001">
    <property type="entry name" value="Helicase_ATP-bd"/>
</dbReference>
<dbReference type="SMART" id="SM00487">
    <property type="entry name" value="DEXDc"/>
    <property type="match status" value="1"/>
</dbReference>
<dbReference type="GO" id="GO:0005524">
    <property type="term" value="F:ATP binding"/>
    <property type="evidence" value="ECO:0007669"/>
    <property type="project" value="UniProtKB-KW"/>
</dbReference>
<feature type="region of interest" description="Disordered" evidence="4">
    <location>
        <begin position="20"/>
        <end position="69"/>
    </location>
</feature>
<dbReference type="SMART" id="SM00490">
    <property type="entry name" value="HELICc"/>
    <property type="match status" value="1"/>
</dbReference>
<dbReference type="AlphaFoldDB" id="A0A7D9H034"/>
<evidence type="ECO:0000313" key="7">
    <source>
        <dbReference type="EMBL" id="VUG16489.1"/>
    </source>
</evidence>
<dbReference type="EMBL" id="CABFWN010000001">
    <property type="protein sequence ID" value="VUG16489.1"/>
    <property type="molecule type" value="Genomic_DNA"/>
</dbReference>
<evidence type="ECO:0000256" key="3">
    <source>
        <dbReference type="ARBA" id="ARBA00022840"/>
    </source>
</evidence>
<gene>
    <name evidence="7" type="ORF">DEBR0S1_17986G</name>
</gene>
<feature type="domain" description="Helicase ATP-binding" evidence="5">
    <location>
        <begin position="209"/>
        <end position="405"/>
    </location>
</feature>
<keyword evidence="3" id="KW-0067">ATP-binding</keyword>
<feature type="domain" description="Helicase C-terminal" evidence="6">
    <location>
        <begin position="648"/>
        <end position="800"/>
    </location>
</feature>
<evidence type="ECO:0000256" key="2">
    <source>
        <dbReference type="ARBA" id="ARBA00022801"/>
    </source>
</evidence>
<accession>A0A7D9H034</accession>
<dbReference type="GO" id="GO:0016787">
    <property type="term" value="F:hydrolase activity"/>
    <property type="evidence" value="ECO:0007669"/>
    <property type="project" value="UniProtKB-KW"/>
</dbReference>
<dbReference type="Pfam" id="PF00271">
    <property type="entry name" value="Helicase_C"/>
    <property type="match status" value="1"/>
</dbReference>
<dbReference type="PANTHER" id="PTHR45626:SF14">
    <property type="entry name" value="ATP-DEPENDENT DNA HELICASE (EUROFUNG)"/>
    <property type="match status" value="1"/>
</dbReference>
<name>A0A7D9H034_DEKBR</name>
<dbReference type="GO" id="GO:0008094">
    <property type="term" value="F:ATP-dependent activity, acting on DNA"/>
    <property type="evidence" value="ECO:0007669"/>
    <property type="project" value="TreeGrafter"/>
</dbReference>
<evidence type="ECO:0000259" key="5">
    <source>
        <dbReference type="PROSITE" id="PS51192"/>
    </source>
</evidence>
<protein>
    <submittedName>
        <fullName evidence="7">DEBR0S1_17986g1_1</fullName>
    </submittedName>
</protein>
<dbReference type="InterPro" id="IPR027417">
    <property type="entry name" value="P-loop_NTPase"/>
</dbReference>
<keyword evidence="1" id="KW-0547">Nucleotide-binding</keyword>
<dbReference type="Gene3D" id="3.40.50.10810">
    <property type="entry name" value="Tandem AAA-ATPase domain"/>
    <property type="match status" value="1"/>
</dbReference>
<evidence type="ECO:0000259" key="6">
    <source>
        <dbReference type="PROSITE" id="PS51194"/>
    </source>
</evidence>
<evidence type="ECO:0000256" key="1">
    <source>
        <dbReference type="ARBA" id="ARBA00022741"/>
    </source>
</evidence>
<dbReference type="CDD" id="cd18008">
    <property type="entry name" value="DEXDc_SHPRH-like"/>
    <property type="match status" value="1"/>
</dbReference>
<dbReference type="CDD" id="cd18793">
    <property type="entry name" value="SF2_C_SNF"/>
    <property type="match status" value="1"/>
</dbReference>
<evidence type="ECO:0000313" key="8">
    <source>
        <dbReference type="Proteomes" id="UP000478008"/>
    </source>
</evidence>
<dbReference type="InterPro" id="IPR001650">
    <property type="entry name" value="Helicase_C-like"/>
</dbReference>
<dbReference type="Gene3D" id="3.40.50.300">
    <property type="entry name" value="P-loop containing nucleotide triphosphate hydrolases"/>
    <property type="match status" value="1"/>
</dbReference>
<dbReference type="InterPro" id="IPR000330">
    <property type="entry name" value="SNF2_N"/>
</dbReference>
<dbReference type="PANTHER" id="PTHR45626">
    <property type="entry name" value="TRANSCRIPTION TERMINATION FACTOR 2-RELATED"/>
    <property type="match status" value="1"/>
</dbReference>
<dbReference type="Pfam" id="PF00176">
    <property type="entry name" value="SNF2-rel_dom"/>
    <property type="match status" value="1"/>
</dbReference>
<dbReference type="Proteomes" id="UP000478008">
    <property type="component" value="Unassembled WGS sequence"/>
</dbReference>
<sequence>MKGEPLSDSDDLSSLVERLHIDGGEKSHHRHASGRNRHVSEKKLEEKAISNNKEYKSLERHHKDTKSRSNYTLIKAPKNDEYFKPISVKDRSWGSQKIDVKRIMNTRIGTSVENSAFAKYAKSGKVVEPEIEEPDDESVLGGGFLDKPGKMKTEKQLAVHVMSMAVKGKRARFRDRQPVRQEERYVRGLKVELLDHQVRGLRYFLQRERLEGHVFRGGLLCDDMGLGKTIQMISLILSNPAYRLDDLDDIRQAYKLDCKEKLFNGTNKQVDFSKSLRKIKSTLIICPASLLTQWEQEIGQKTNLTCYLYHGAKRIRNIDKLAEFDVVITSYQTCMSEFQSGTSPLYECYWWRLILDEAHIIKNVSTKTARACFNLKSLRRWCLTGTPIQNNVLELWSLLHFLRVNRFWKMTVWASEIGNVIDVSDGKKGLSVLLRMLDYCMIRRNKDVLQNKFKLPPKNMHRLLLEQEEFERIIYKKLEGKVIESIIDNVVMNDSMNMGKLRLIAPLMKGSCKSSMEQKNSYMVVFVYLLRLRQVCCHWRTLFMLEQGENCKMESMNTAESSDEENLSSLEKKISGLEIDGNTDAAFQEIEDKETEESSLALITAKMSSMSIKKEAAVSKSDKEVLDRTSRHLQNSSEKYADLMQCVKVKKVLEVLEKDRKRKTIIFSEFTSVLKILSIILYEKGFGCLSYNGSMSKTEKQETLERLKTNPKYTVLLCSLKCGSLGLNLTFCSQVILYEPFWNPAVGAQAIDRVYRIGQTKPVDVWEFFVKNSVEQRIRDLQDKKRNIAKAVTDRDQDAIMSMLGSKLSKKEIMQLVGAVEDDGATI</sequence>
<dbReference type="PROSITE" id="PS51192">
    <property type="entry name" value="HELICASE_ATP_BIND_1"/>
    <property type="match status" value="1"/>
</dbReference>
<keyword evidence="8" id="KW-1185">Reference proteome</keyword>
<organism evidence="7 8">
    <name type="scientific">Dekkera bruxellensis</name>
    <name type="common">Brettanomyces custersii</name>
    <dbReference type="NCBI Taxonomy" id="5007"/>
    <lineage>
        <taxon>Eukaryota</taxon>
        <taxon>Fungi</taxon>
        <taxon>Dikarya</taxon>
        <taxon>Ascomycota</taxon>
        <taxon>Saccharomycotina</taxon>
        <taxon>Pichiomycetes</taxon>
        <taxon>Pichiales</taxon>
        <taxon>Pichiaceae</taxon>
        <taxon>Brettanomyces</taxon>
    </lineage>
</organism>
<feature type="compositionally biased region" description="Basic and acidic residues" evidence="4">
    <location>
        <begin position="38"/>
        <end position="62"/>
    </location>
</feature>
<reference evidence="7 8" key="1">
    <citation type="submission" date="2019-07" db="EMBL/GenBank/DDBJ databases">
        <authorList>
            <person name="Friedrich A."/>
            <person name="Schacherer J."/>
        </authorList>
    </citation>
    <scope>NUCLEOTIDE SEQUENCE [LARGE SCALE GENOMIC DNA]</scope>
</reference>
<keyword evidence="2" id="KW-0378">Hydrolase</keyword>
<proteinExistence type="predicted"/>
<dbReference type="SUPFAM" id="SSF52540">
    <property type="entry name" value="P-loop containing nucleoside triphosphate hydrolases"/>
    <property type="match status" value="2"/>
</dbReference>
<feature type="compositionally biased region" description="Basic residues" evidence="4">
    <location>
        <begin position="27"/>
        <end position="37"/>
    </location>
</feature>
<dbReference type="InterPro" id="IPR038718">
    <property type="entry name" value="SNF2-like_sf"/>
</dbReference>
<dbReference type="InterPro" id="IPR049730">
    <property type="entry name" value="SNF2/RAD54-like_C"/>
</dbReference>
<dbReference type="PROSITE" id="PS51194">
    <property type="entry name" value="HELICASE_CTER"/>
    <property type="match status" value="1"/>
</dbReference>